<dbReference type="GO" id="GO:0015616">
    <property type="term" value="F:DNA translocase activity"/>
    <property type="evidence" value="ECO:0007669"/>
    <property type="project" value="TreeGrafter"/>
</dbReference>
<proteinExistence type="predicted"/>
<dbReference type="InterPro" id="IPR050496">
    <property type="entry name" value="SNF2_RAD54_helicase_repair"/>
</dbReference>
<dbReference type="Pfam" id="PF00271">
    <property type="entry name" value="Helicase_C"/>
    <property type="match status" value="1"/>
</dbReference>
<dbReference type="InterPro" id="IPR000330">
    <property type="entry name" value="SNF2_N"/>
</dbReference>
<dbReference type="Proteomes" id="UP000515908">
    <property type="component" value="Chromosome 20"/>
</dbReference>
<dbReference type="EMBL" id="LR877164">
    <property type="protein sequence ID" value="CAD2221175.1"/>
    <property type="molecule type" value="Genomic_DNA"/>
</dbReference>
<dbReference type="GO" id="GO:0016787">
    <property type="term" value="F:hydrolase activity"/>
    <property type="evidence" value="ECO:0007669"/>
    <property type="project" value="UniProtKB-KW"/>
</dbReference>
<evidence type="ECO:0000313" key="4">
    <source>
        <dbReference type="EMBL" id="CAD2221175.1"/>
    </source>
</evidence>
<dbReference type="OrthoDB" id="413460at2759"/>
<gene>
    <name evidence="4" type="ORF">ADEAN_000870600</name>
</gene>
<dbReference type="VEuPathDB" id="TriTrypDB:ADEAN_000870600"/>
<dbReference type="InterPro" id="IPR049730">
    <property type="entry name" value="SNF2/RAD54-like_C"/>
</dbReference>
<keyword evidence="4" id="KW-0067">ATP-binding</keyword>
<name>A0A7G2CNW2_9TRYP</name>
<organism evidence="4 5">
    <name type="scientific">Angomonas deanei</name>
    <dbReference type="NCBI Taxonomy" id="59799"/>
    <lineage>
        <taxon>Eukaryota</taxon>
        <taxon>Discoba</taxon>
        <taxon>Euglenozoa</taxon>
        <taxon>Kinetoplastea</taxon>
        <taxon>Metakinetoplastina</taxon>
        <taxon>Trypanosomatida</taxon>
        <taxon>Trypanosomatidae</taxon>
        <taxon>Strigomonadinae</taxon>
        <taxon>Angomonas</taxon>
    </lineage>
</organism>
<dbReference type="SMART" id="SM00490">
    <property type="entry name" value="HELICc"/>
    <property type="match status" value="1"/>
</dbReference>
<evidence type="ECO:0000256" key="1">
    <source>
        <dbReference type="ARBA" id="ARBA00022801"/>
    </source>
</evidence>
<dbReference type="CDD" id="cd18793">
    <property type="entry name" value="SF2_C_SNF"/>
    <property type="match status" value="1"/>
</dbReference>
<feature type="region of interest" description="Disordered" evidence="2">
    <location>
        <begin position="322"/>
        <end position="343"/>
    </location>
</feature>
<keyword evidence="4" id="KW-0347">Helicase</keyword>
<dbReference type="PANTHER" id="PTHR45629:SF7">
    <property type="entry name" value="DNA EXCISION REPAIR PROTEIN ERCC-6-RELATED"/>
    <property type="match status" value="1"/>
</dbReference>
<dbReference type="AlphaFoldDB" id="A0A7G2CNW2"/>
<dbReference type="PANTHER" id="PTHR45629">
    <property type="entry name" value="SNF2/RAD54 FAMILY MEMBER"/>
    <property type="match status" value="1"/>
</dbReference>
<dbReference type="PROSITE" id="PS51194">
    <property type="entry name" value="HELICASE_CTER"/>
    <property type="match status" value="1"/>
</dbReference>
<keyword evidence="4" id="KW-0547">Nucleotide-binding</keyword>
<dbReference type="Pfam" id="PF00176">
    <property type="entry name" value="SNF2-rel_dom"/>
    <property type="match status" value="1"/>
</dbReference>
<sequence length="361" mass="40133">MLRREKKDVSQVGSSKHDSVVWIRLSSVQRALYEAFLKTAEVATALQTDSKSNPLVLLTSLSQICVHPWLNLTEGGFREAMNKPHSVPCEGLGTISSSSKIGVTMALLQQALKDDRKTLVFSRSKRLLHMVAYLLDEASISFCRFDGDLSATDRHQAVTTFNDSPSVKVCLLTTQVGGVGLTFTSASCVILMDPSWNPSADSQAIDRVHRIGQTRDVQVFRLISTGTVEEKVYRNQIFKLMAARQIAGEDGSHLFRYFTKLQLRSMFEVGDLEDSETARQLEELHPDRVTDTVRAYTSSIPQVAAVSDNGCVLTERITGGEEMEEYSQPFSEKRSRTTSVSPGRPPRFGKILRAWMTCGKC</sequence>
<dbReference type="GO" id="GO:0005524">
    <property type="term" value="F:ATP binding"/>
    <property type="evidence" value="ECO:0007669"/>
    <property type="project" value="InterPro"/>
</dbReference>
<dbReference type="InterPro" id="IPR027417">
    <property type="entry name" value="P-loop_NTPase"/>
</dbReference>
<evidence type="ECO:0000259" key="3">
    <source>
        <dbReference type="PROSITE" id="PS51194"/>
    </source>
</evidence>
<keyword evidence="1" id="KW-0378">Hydrolase</keyword>
<evidence type="ECO:0000313" key="5">
    <source>
        <dbReference type="Proteomes" id="UP000515908"/>
    </source>
</evidence>
<feature type="domain" description="Helicase C-terminal" evidence="3">
    <location>
        <begin position="107"/>
        <end position="262"/>
    </location>
</feature>
<keyword evidence="5" id="KW-1185">Reference proteome</keyword>
<dbReference type="GO" id="GO:0004386">
    <property type="term" value="F:helicase activity"/>
    <property type="evidence" value="ECO:0007669"/>
    <property type="project" value="UniProtKB-KW"/>
</dbReference>
<dbReference type="Gene3D" id="3.40.50.300">
    <property type="entry name" value="P-loop containing nucleotide triphosphate hydrolases"/>
    <property type="match status" value="1"/>
</dbReference>
<protein>
    <submittedName>
        <fullName evidence="4">Helicase conserved C-terminal domain containing protein, putative</fullName>
    </submittedName>
</protein>
<dbReference type="InterPro" id="IPR001650">
    <property type="entry name" value="Helicase_C-like"/>
</dbReference>
<evidence type="ECO:0000256" key="2">
    <source>
        <dbReference type="SAM" id="MobiDB-lite"/>
    </source>
</evidence>
<reference evidence="4 5" key="1">
    <citation type="submission" date="2020-08" db="EMBL/GenBank/DDBJ databases">
        <authorList>
            <person name="Newling K."/>
            <person name="Davey J."/>
            <person name="Forrester S."/>
        </authorList>
    </citation>
    <scope>NUCLEOTIDE SEQUENCE [LARGE SCALE GENOMIC DNA]</scope>
    <source>
        <strain evidence="5">Crithidia deanei Carvalho (ATCC PRA-265)</strain>
    </source>
</reference>
<accession>A0A7G2CNW2</accession>
<dbReference type="SUPFAM" id="SSF52540">
    <property type="entry name" value="P-loop containing nucleoside triphosphate hydrolases"/>
    <property type="match status" value="1"/>
</dbReference>